<evidence type="ECO:0008006" key="6">
    <source>
        <dbReference type="Google" id="ProtNLM"/>
    </source>
</evidence>
<dbReference type="InterPro" id="IPR000357">
    <property type="entry name" value="HEAT"/>
</dbReference>
<proteinExistence type="predicted"/>
<evidence type="ECO:0000256" key="2">
    <source>
        <dbReference type="SAM" id="MobiDB-lite"/>
    </source>
</evidence>
<dbReference type="EMBL" id="CAMXCT020000658">
    <property type="protein sequence ID" value="CAL1135137.1"/>
    <property type="molecule type" value="Genomic_DNA"/>
</dbReference>
<feature type="compositionally biased region" description="Basic and acidic residues" evidence="2">
    <location>
        <begin position="174"/>
        <end position="185"/>
    </location>
</feature>
<dbReference type="EMBL" id="CAMXCT030000658">
    <property type="protein sequence ID" value="CAL4769074.1"/>
    <property type="molecule type" value="Genomic_DNA"/>
</dbReference>
<evidence type="ECO:0000313" key="5">
    <source>
        <dbReference type="Proteomes" id="UP001152797"/>
    </source>
</evidence>
<feature type="non-terminal residue" evidence="3">
    <location>
        <position position="1"/>
    </location>
</feature>
<dbReference type="AlphaFoldDB" id="A0A9P1BYZ9"/>
<dbReference type="SUPFAM" id="SSF48371">
    <property type="entry name" value="ARM repeat"/>
    <property type="match status" value="1"/>
</dbReference>
<evidence type="ECO:0000256" key="1">
    <source>
        <dbReference type="ARBA" id="ARBA00022737"/>
    </source>
</evidence>
<sequence length="185" mass="19627">DIARLLTDDSAVCRDSAKSALDTMLGAGLAAADLKVVVPPNAELYVQRLKHQDPKVRCAACWVLGHSAAAVVNLHGIAEVLVKESNPKTLSLAAECIGAMQLAALPAAPEVAESLKSFMAQEGREKMRGIARSPAGAALMQLHKEVVAVIGRAITKDPRVKDAAERAQQYGARLGRETNLQREEG</sequence>
<comment type="caution">
    <text evidence="3">The sequence shown here is derived from an EMBL/GenBank/DDBJ whole genome shotgun (WGS) entry which is preliminary data.</text>
</comment>
<organism evidence="3">
    <name type="scientific">Cladocopium goreaui</name>
    <dbReference type="NCBI Taxonomy" id="2562237"/>
    <lineage>
        <taxon>Eukaryota</taxon>
        <taxon>Sar</taxon>
        <taxon>Alveolata</taxon>
        <taxon>Dinophyceae</taxon>
        <taxon>Suessiales</taxon>
        <taxon>Symbiodiniaceae</taxon>
        <taxon>Cladocopium</taxon>
    </lineage>
</organism>
<dbReference type="Gene3D" id="1.25.10.10">
    <property type="entry name" value="Leucine-rich Repeat Variant"/>
    <property type="match status" value="1"/>
</dbReference>
<dbReference type="OrthoDB" id="40579at2759"/>
<name>A0A9P1BYZ9_9DINO</name>
<feature type="non-terminal residue" evidence="3">
    <location>
        <position position="185"/>
    </location>
</feature>
<protein>
    <recommendedName>
        <fullName evidence="6">HEAT repeat domain-containing protein</fullName>
    </recommendedName>
</protein>
<dbReference type="Proteomes" id="UP001152797">
    <property type="component" value="Unassembled WGS sequence"/>
</dbReference>
<dbReference type="EMBL" id="CAMXCT010000658">
    <property type="protein sequence ID" value="CAI3981762.1"/>
    <property type="molecule type" value="Genomic_DNA"/>
</dbReference>
<dbReference type="Pfam" id="PF02985">
    <property type="entry name" value="HEAT"/>
    <property type="match status" value="1"/>
</dbReference>
<gene>
    <name evidence="3" type="ORF">C1SCF055_LOCUS9522</name>
</gene>
<dbReference type="InterPro" id="IPR011989">
    <property type="entry name" value="ARM-like"/>
</dbReference>
<evidence type="ECO:0000313" key="3">
    <source>
        <dbReference type="EMBL" id="CAI3981762.1"/>
    </source>
</evidence>
<reference evidence="4 5" key="2">
    <citation type="submission" date="2024-05" db="EMBL/GenBank/DDBJ databases">
        <authorList>
            <person name="Chen Y."/>
            <person name="Shah S."/>
            <person name="Dougan E. K."/>
            <person name="Thang M."/>
            <person name="Chan C."/>
        </authorList>
    </citation>
    <scope>NUCLEOTIDE SEQUENCE [LARGE SCALE GENOMIC DNA]</scope>
</reference>
<evidence type="ECO:0000313" key="4">
    <source>
        <dbReference type="EMBL" id="CAL4769074.1"/>
    </source>
</evidence>
<keyword evidence="5" id="KW-1185">Reference proteome</keyword>
<feature type="region of interest" description="Disordered" evidence="2">
    <location>
        <begin position="161"/>
        <end position="185"/>
    </location>
</feature>
<dbReference type="InterPro" id="IPR016024">
    <property type="entry name" value="ARM-type_fold"/>
</dbReference>
<accession>A0A9P1BYZ9</accession>
<keyword evidence="1" id="KW-0677">Repeat</keyword>
<reference evidence="3" key="1">
    <citation type="submission" date="2022-10" db="EMBL/GenBank/DDBJ databases">
        <authorList>
            <person name="Chen Y."/>
            <person name="Dougan E. K."/>
            <person name="Chan C."/>
            <person name="Rhodes N."/>
            <person name="Thang M."/>
        </authorList>
    </citation>
    <scope>NUCLEOTIDE SEQUENCE</scope>
</reference>